<dbReference type="RefSeq" id="WP_183771282.1">
    <property type="nucleotide sequence ID" value="NZ_JACIDK010000002.1"/>
</dbReference>
<sequence>MISPLSKLGLGSAQFGLDQTTLVRGRAPKAEARDILDIAARAQLPVLDVDGHSAVAEAALGESLPRPTPFRISISTVRPDRGPDYVEAEARATLRRLGVEQADAILVPCAADLFGPHGMALWNRLKAMKDAGLTRKIGVSVFASDDPLGVARRFRPDIVQAPASLLDQRLLIDGTLAALAGLGMEVHLRSIFLNGLLFLPPDRAPTHLKAAASRISRARRLIAEGRSDPLQAALGFALSRVEAATVLVGVTSAAELSAVIAAASSPPPDLDWDEMAIDDPVALDPRAWAAA</sequence>
<evidence type="ECO:0000313" key="3">
    <source>
        <dbReference type="Proteomes" id="UP000530564"/>
    </source>
</evidence>
<dbReference type="EMBL" id="JACIDK010000002">
    <property type="protein sequence ID" value="MBB3890847.1"/>
    <property type="molecule type" value="Genomic_DNA"/>
</dbReference>
<keyword evidence="3" id="KW-1185">Reference proteome</keyword>
<dbReference type="Pfam" id="PF00248">
    <property type="entry name" value="Aldo_ket_red"/>
    <property type="match status" value="1"/>
</dbReference>
<dbReference type="Proteomes" id="UP000530564">
    <property type="component" value="Unassembled WGS sequence"/>
</dbReference>
<organism evidence="2 3">
    <name type="scientific">Phenylobacterium haematophilum</name>
    <dbReference type="NCBI Taxonomy" id="98513"/>
    <lineage>
        <taxon>Bacteria</taxon>
        <taxon>Pseudomonadati</taxon>
        <taxon>Pseudomonadota</taxon>
        <taxon>Alphaproteobacteria</taxon>
        <taxon>Caulobacterales</taxon>
        <taxon>Caulobacteraceae</taxon>
        <taxon>Phenylobacterium</taxon>
    </lineage>
</organism>
<dbReference type="PANTHER" id="PTHR43312">
    <property type="entry name" value="D-THREO-ALDOSE 1-DEHYDROGENASE"/>
    <property type="match status" value="1"/>
</dbReference>
<evidence type="ECO:0000259" key="1">
    <source>
        <dbReference type="Pfam" id="PF00248"/>
    </source>
</evidence>
<accession>A0A840A0G2</accession>
<dbReference type="Gene3D" id="3.20.20.100">
    <property type="entry name" value="NADP-dependent oxidoreductase domain"/>
    <property type="match status" value="1"/>
</dbReference>
<dbReference type="InterPro" id="IPR036812">
    <property type="entry name" value="NAD(P)_OxRdtase_dom_sf"/>
</dbReference>
<evidence type="ECO:0000313" key="2">
    <source>
        <dbReference type="EMBL" id="MBB3890847.1"/>
    </source>
</evidence>
<dbReference type="InterPro" id="IPR023210">
    <property type="entry name" value="NADP_OxRdtase_dom"/>
</dbReference>
<dbReference type="CDD" id="cd19097">
    <property type="entry name" value="AKR_unchar"/>
    <property type="match status" value="1"/>
</dbReference>
<dbReference type="InterPro" id="IPR053135">
    <property type="entry name" value="AKR2_Oxidoreductase"/>
</dbReference>
<protein>
    <submittedName>
        <fullName evidence="2">Aryl-alcohol dehydrogenase-like predicted oxidoreductase</fullName>
    </submittedName>
</protein>
<comment type="caution">
    <text evidence="2">The sequence shown here is derived from an EMBL/GenBank/DDBJ whole genome shotgun (WGS) entry which is preliminary data.</text>
</comment>
<dbReference type="NCBIfam" id="NF011432">
    <property type="entry name" value="PRK14863.1"/>
    <property type="match status" value="1"/>
</dbReference>
<dbReference type="SUPFAM" id="SSF51430">
    <property type="entry name" value="NAD(P)-linked oxidoreductase"/>
    <property type="match status" value="1"/>
</dbReference>
<feature type="domain" description="NADP-dependent oxidoreductase" evidence="1">
    <location>
        <begin position="7"/>
        <end position="274"/>
    </location>
</feature>
<gene>
    <name evidence="2" type="ORF">GGQ61_001564</name>
</gene>
<dbReference type="PANTHER" id="PTHR43312:SF1">
    <property type="entry name" value="NADP-DEPENDENT OXIDOREDUCTASE DOMAIN-CONTAINING PROTEIN"/>
    <property type="match status" value="1"/>
</dbReference>
<reference evidence="2 3" key="1">
    <citation type="submission" date="2020-08" db="EMBL/GenBank/DDBJ databases">
        <title>Genomic Encyclopedia of Type Strains, Phase IV (KMG-IV): sequencing the most valuable type-strain genomes for metagenomic binning, comparative biology and taxonomic classification.</title>
        <authorList>
            <person name="Goeker M."/>
        </authorList>
    </citation>
    <scope>NUCLEOTIDE SEQUENCE [LARGE SCALE GENOMIC DNA]</scope>
    <source>
        <strain evidence="2 3">DSM 21793</strain>
    </source>
</reference>
<name>A0A840A0G2_9CAUL</name>
<proteinExistence type="predicted"/>
<dbReference type="AlphaFoldDB" id="A0A840A0G2"/>